<name>A0A660E854_9LACO</name>
<protein>
    <recommendedName>
        <fullName evidence="1">AB hydrolase-1 domain-containing protein</fullName>
    </recommendedName>
</protein>
<dbReference type="EMBL" id="UYIG01000113">
    <property type="protein sequence ID" value="VDG28550.1"/>
    <property type="molecule type" value="Genomic_DNA"/>
</dbReference>
<proteinExistence type="predicted"/>
<dbReference type="InterPro" id="IPR050266">
    <property type="entry name" value="AB_hydrolase_sf"/>
</dbReference>
<evidence type="ECO:0000259" key="1">
    <source>
        <dbReference type="Pfam" id="PF12697"/>
    </source>
</evidence>
<dbReference type="InterPro" id="IPR000073">
    <property type="entry name" value="AB_hydrolase_1"/>
</dbReference>
<dbReference type="OrthoDB" id="9805423at2"/>
<dbReference type="PANTHER" id="PTHR43798:SF6">
    <property type="entry name" value="HYDROLASE, PUTATIVE (AFU_ORTHOLOGUE AFUA_4G13070)-RELATED"/>
    <property type="match status" value="1"/>
</dbReference>
<reference evidence="2 3" key="1">
    <citation type="submission" date="2018-11" db="EMBL/GenBank/DDBJ databases">
        <authorList>
            <person name="Wuyts S."/>
        </authorList>
    </citation>
    <scope>NUCLEOTIDE SEQUENCE [LARGE SCALE GENOMIC DNA]</scope>
    <source>
        <strain evidence="2">Lactobacillus mudanjiangensis AMBF249</strain>
    </source>
</reference>
<gene>
    <name evidence="2" type="ORF">MUDAN_MDHGFNIF_02980</name>
</gene>
<sequence>MALNTTVIGTGYPVVFLHGLALDMTSMQAWYEPLLSNQPVQRIYIDLPGMGGSPVLPLAQANSDDILRLVQRTIHELIGHREYAVVGHSYGGYLTLALAYQDVTVQQIFTTCPAFTAIGDQRILASRPALVAAPVDYREHPKQAKAYQKMSAVISPTTWQAYQAQILPGIRRCDKSFIHTLQREQSKYYRLSFETALQAASLSQSQTMLLGRSDNQVGFEEQLAFMQRQPHGTVGLFDRAGHNLPLEQPALLAAYFREFLRSFG</sequence>
<dbReference type="SUPFAM" id="SSF53474">
    <property type="entry name" value="alpha/beta-Hydrolases"/>
    <property type="match status" value="1"/>
</dbReference>
<dbReference type="Proteomes" id="UP000289996">
    <property type="component" value="Unassembled WGS sequence"/>
</dbReference>
<dbReference type="Pfam" id="PF12697">
    <property type="entry name" value="Abhydrolase_6"/>
    <property type="match status" value="1"/>
</dbReference>
<organism evidence="2 3">
    <name type="scientific">Lactiplantibacillus mudanjiangensis</name>
    <dbReference type="NCBI Taxonomy" id="1296538"/>
    <lineage>
        <taxon>Bacteria</taxon>
        <taxon>Bacillati</taxon>
        <taxon>Bacillota</taxon>
        <taxon>Bacilli</taxon>
        <taxon>Lactobacillales</taxon>
        <taxon>Lactobacillaceae</taxon>
        <taxon>Lactiplantibacillus</taxon>
    </lineage>
</organism>
<evidence type="ECO:0000313" key="3">
    <source>
        <dbReference type="Proteomes" id="UP000289996"/>
    </source>
</evidence>
<dbReference type="Gene3D" id="3.40.50.1820">
    <property type="entry name" value="alpha/beta hydrolase"/>
    <property type="match status" value="1"/>
</dbReference>
<dbReference type="PANTHER" id="PTHR43798">
    <property type="entry name" value="MONOACYLGLYCEROL LIPASE"/>
    <property type="match status" value="1"/>
</dbReference>
<evidence type="ECO:0000313" key="2">
    <source>
        <dbReference type="EMBL" id="VDG28550.1"/>
    </source>
</evidence>
<accession>A0A660E854</accession>
<feature type="domain" description="AB hydrolase-1" evidence="1">
    <location>
        <begin position="14"/>
        <end position="254"/>
    </location>
</feature>
<dbReference type="AlphaFoldDB" id="A0A660E854"/>
<dbReference type="RefSeq" id="WP_130851783.1">
    <property type="nucleotide sequence ID" value="NZ_UYIG01000113.1"/>
</dbReference>
<dbReference type="InterPro" id="IPR029058">
    <property type="entry name" value="AB_hydrolase_fold"/>
</dbReference>
<keyword evidence="3" id="KW-1185">Reference proteome</keyword>